<keyword evidence="2 7" id="KW-0436">Ligase</keyword>
<dbReference type="HAMAP" id="MF_00120">
    <property type="entry name" value="GatA"/>
    <property type="match status" value="1"/>
</dbReference>
<dbReference type="PANTHER" id="PTHR11895">
    <property type="entry name" value="TRANSAMIDASE"/>
    <property type="match status" value="1"/>
</dbReference>
<dbReference type="InterPro" id="IPR020556">
    <property type="entry name" value="Amidase_CS"/>
</dbReference>
<evidence type="ECO:0000259" key="8">
    <source>
        <dbReference type="Pfam" id="PF01425"/>
    </source>
</evidence>
<evidence type="ECO:0000256" key="3">
    <source>
        <dbReference type="ARBA" id="ARBA00022741"/>
    </source>
</evidence>
<dbReference type="Pfam" id="PF01425">
    <property type="entry name" value="Amidase"/>
    <property type="match status" value="1"/>
</dbReference>
<feature type="active site" description="Charge relay system" evidence="7">
    <location>
        <position position="79"/>
    </location>
</feature>
<evidence type="ECO:0000256" key="1">
    <source>
        <dbReference type="ARBA" id="ARBA00008069"/>
    </source>
</evidence>
<dbReference type="EC" id="6.3.5.7" evidence="7"/>
<name>D5EG08_AMICL</name>
<proteinExistence type="inferred from homology"/>
<evidence type="ECO:0000256" key="7">
    <source>
        <dbReference type="HAMAP-Rule" id="MF_00120"/>
    </source>
</evidence>
<dbReference type="HOGENOM" id="CLU_009600_0_3_0"/>
<dbReference type="Gene3D" id="3.90.1300.10">
    <property type="entry name" value="Amidase signature (AS) domain"/>
    <property type="match status" value="1"/>
</dbReference>
<dbReference type="PANTHER" id="PTHR11895:SF151">
    <property type="entry name" value="GLUTAMYL-TRNA(GLN) AMIDOTRANSFERASE SUBUNIT A"/>
    <property type="match status" value="1"/>
</dbReference>
<keyword evidence="4 7" id="KW-0067">ATP-binding</keyword>
<dbReference type="PIRSF" id="PIRSF001221">
    <property type="entry name" value="Amidase_fungi"/>
    <property type="match status" value="1"/>
</dbReference>
<evidence type="ECO:0000256" key="4">
    <source>
        <dbReference type="ARBA" id="ARBA00022840"/>
    </source>
</evidence>
<dbReference type="NCBIfam" id="TIGR00132">
    <property type="entry name" value="gatA"/>
    <property type="match status" value="1"/>
</dbReference>
<organism evidence="9 10">
    <name type="scientific">Aminobacterium colombiense (strain DSM 12261 / ALA-1)</name>
    <dbReference type="NCBI Taxonomy" id="572547"/>
    <lineage>
        <taxon>Bacteria</taxon>
        <taxon>Thermotogati</taxon>
        <taxon>Synergistota</taxon>
        <taxon>Synergistia</taxon>
        <taxon>Synergistales</taxon>
        <taxon>Aminobacteriaceae</taxon>
        <taxon>Aminobacterium</taxon>
    </lineage>
</organism>
<evidence type="ECO:0000256" key="5">
    <source>
        <dbReference type="ARBA" id="ARBA00022917"/>
    </source>
</evidence>
<dbReference type="InterPro" id="IPR036928">
    <property type="entry name" value="AS_sf"/>
</dbReference>
<keyword evidence="3 7" id="KW-0547">Nucleotide-binding</keyword>
<dbReference type="EMBL" id="CP001997">
    <property type="protein sequence ID" value="ADE57490.1"/>
    <property type="molecule type" value="Genomic_DNA"/>
</dbReference>
<dbReference type="RefSeq" id="WP_013048753.1">
    <property type="nucleotide sequence ID" value="NC_014011.1"/>
</dbReference>
<evidence type="ECO:0000313" key="10">
    <source>
        <dbReference type="Proteomes" id="UP000002366"/>
    </source>
</evidence>
<evidence type="ECO:0000256" key="6">
    <source>
        <dbReference type="ARBA" id="ARBA00047407"/>
    </source>
</evidence>
<dbReference type="STRING" id="572547.Amico_1373"/>
<evidence type="ECO:0000256" key="2">
    <source>
        <dbReference type="ARBA" id="ARBA00022598"/>
    </source>
</evidence>
<dbReference type="KEGG" id="aco:Amico_1373"/>
<dbReference type="SUPFAM" id="SSF75304">
    <property type="entry name" value="Amidase signature (AS) enzymes"/>
    <property type="match status" value="1"/>
</dbReference>
<feature type="domain" description="Amidase" evidence="8">
    <location>
        <begin position="25"/>
        <end position="468"/>
    </location>
</feature>
<sequence>MKLYELSAAQITRGIHEGKFSASEVFLSCLARAEVLEPQISAMLTITEESGMAQAKAVDEAVASGKKLPPLAGVPFVVKDNMCTKGIPTTCASKMLMQWKPPYNATVIELLAEAGAVLMGKTNLDEFAMGGTTEHSVYGATSNPWKLDCVPGGSSGGSAASVSAGYVPFSLGSDTGGSIRQPAAFCGIYGFKPTYGLVSRRGLAAFASSLDQIGPFARTVEDLALVLNAISQKDELDSTCSCRPRPDYTKALNAESLKGRRVGVIKEIQEYAIDPEVRKAFDQTLKFCERQGAEIVEITLPTMVEYGLPCYYILALAEASSNLARFDGVRYGLSTDAESLLDLYTKTRAQGFGLEVKRRILVGTYVLSSGYYDAYYLVAQKARQLIKQEFVKAFGSVDTILLPTAPSPAFKKGELINDPIQMYMADIFTLPVNLAGLPALSLNAGFSADGRPLGVQFIGQWWDEEGLLSTASLHEKTFGCAPIAQGGVR</sequence>
<dbReference type="InterPro" id="IPR004412">
    <property type="entry name" value="GatA"/>
</dbReference>
<dbReference type="InterPro" id="IPR023631">
    <property type="entry name" value="Amidase_dom"/>
</dbReference>
<protein>
    <recommendedName>
        <fullName evidence="7">Glutamyl-tRNA(Gln) amidotransferase subunit A</fullName>
        <shortName evidence="7">Glu-ADT subunit A</shortName>
        <ecNumber evidence="7">6.3.5.7</ecNumber>
    </recommendedName>
</protein>
<dbReference type="GO" id="GO:0050567">
    <property type="term" value="F:glutaminyl-tRNA synthase (glutamine-hydrolyzing) activity"/>
    <property type="evidence" value="ECO:0007669"/>
    <property type="project" value="UniProtKB-UniRule"/>
</dbReference>
<comment type="similarity">
    <text evidence="1 7">Belongs to the amidase family. GatA subfamily.</text>
</comment>
<accession>D5EG08</accession>
<dbReference type="PROSITE" id="PS00571">
    <property type="entry name" value="AMIDASES"/>
    <property type="match status" value="1"/>
</dbReference>
<dbReference type="GO" id="GO:0005524">
    <property type="term" value="F:ATP binding"/>
    <property type="evidence" value="ECO:0007669"/>
    <property type="project" value="UniProtKB-KW"/>
</dbReference>
<gene>
    <name evidence="7" type="primary">gatA</name>
    <name evidence="9" type="ordered locus">Amico_1373</name>
</gene>
<keyword evidence="9" id="KW-0378">Hydrolase</keyword>
<dbReference type="InterPro" id="IPR000120">
    <property type="entry name" value="Amidase"/>
</dbReference>
<dbReference type="GO" id="GO:0030956">
    <property type="term" value="C:glutamyl-tRNA(Gln) amidotransferase complex"/>
    <property type="evidence" value="ECO:0007669"/>
    <property type="project" value="InterPro"/>
</dbReference>
<comment type="function">
    <text evidence="7">Allows the formation of correctly charged Gln-tRNA(Gln) through the transamidation of misacylated Glu-tRNA(Gln) in organisms which lack glutaminyl-tRNA synthetase. The reaction takes place in the presence of glutamine and ATP through an activated gamma-phospho-Glu-tRNA(Gln).</text>
</comment>
<dbReference type="Proteomes" id="UP000002366">
    <property type="component" value="Chromosome"/>
</dbReference>
<keyword evidence="10" id="KW-1185">Reference proteome</keyword>
<comment type="catalytic activity">
    <reaction evidence="6 7">
        <text>L-glutamyl-tRNA(Gln) + L-glutamine + ATP + H2O = L-glutaminyl-tRNA(Gln) + L-glutamate + ADP + phosphate + H(+)</text>
        <dbReference type="Rhea" id="RHEA:17521"/>
        <dbReference type="Rhea" id="RHEA-COMP:9681"/>
        <dbReference type="Rhea" id="RHEA-COMP:9684"/>
        <dbReference type="ChEBI" id="CHEBI:15377"/>
        <dbReference type="ChEBI" id="CHEBI:15378"/>
        <dbReference type="ChEBI" id="CHEBI:29985"/>
        <dbReference type="ChEBI" id="CHEBI:30616"/>
        <dbReference type="ChEBI" id="CHEBI:43474"/>
        <dbReference type="ChEBI" id="CHEBI:58359"/>
        <dbReference type="ChEBI" id="CHEBI:78520"/>
        <dbReference type="ChEBI" id="CHEBI:78521"/>
        <dbReference type="ChEBI" id="CHEBI:456216"/>
        <dbReference type="EC" id="6.3.5.7"/>
    </reaction>
</comment>
<feature type="active site" description="Acyl-ester intermediate" evidence="7">
    <location>
        <position position="178"/>
    </location>
</feature>
<dbReference type="eggNOG" id="COG0154">
    <property type="taxonomic scope" value="Bacteria"/>
</dbReference>
<keyword evidence="5 7" id="KW-0648">Protein biosynthesis</keyword>
<keyword evidence="9" id="KW-0808">Transferase</keyword>
<dbReference type="GO" id="GO:0016740">
    <property type="term" value="F:transferase activity"/>
    <property type="evidence" value="ECO:0007669"/>
    <property type="project" value="UniProtKB-KW"/>
</dbReference>
<dbReference type="OrthoDB" id="9811471at2"/>
<dbReference type="GO" id="GO:0016787">
    <property type="term" value="F:hydrolase activity"/>
    <property type="evidence" value="ECO:0007669"/>
    <property type="project" value="UniProtKB-KW"/>
</dbReference>
<comment type="subunit">
    <text evidence="7">Heterotrimer of A, B and C subunits.</text>
</comment>
<feature type="active site" description="Charge relay system" evidence="7">
    <location>
        <position position="154"/>
    </location>
</feature>
<dbReference type="AlphaFoldDB" id="D5EG08"/>
<evidence type="ECO:0000313" key="9">
    <source>
        <dbReference type="EMBL" id="ADE57490.1"/>
    </source>
</evidence>
<dbReference type="GO" id="GO:0006412">
    <property type="term" value="P:translation"/>
    <property type="evidence" value="ECO:0007669"/>
    <property type="project" value="UniProtKB-UniRule"/>
</dbReference>
<reference evidence="9 10" key="1">
    <citation type="journal article" date="2010" name="Stand. Genomic Sci.">
        <title>Complete genome sequence of Aminobacterium colombiense type strain (ALA-1).</title>
        <authorList>
            <person name="Chertkov O."/>
            <person name="Sikorski J."/>
            <person name="Brambilla E."/>
            <person name="Lapidus A."/>
            <person name="Copeland A."/>
            <person name="Glavina Del Rio T."/>
            <person name="Nolan M."/>
            <person name="Lucas S."/>
            <person name="Tice H."/>
            <person name="Cheng J.F."/>
            <person name="Han C."/>
            <person name="Detter J.C."/>
            <person name="Bruce D."/>
            <person name="Tapia R."/>
            <person name="Goodwin L."/>
            <person name="Pitluck S."/>
            <person name="Liolios K."/>
            <person name="Ivanova N."/>
            <person name="Mavromatis K."/>
            <person name="Ovchinnikova G."/>
            <person name="Pati A."/>
            <person name="Chen A."/>
            <person name="Palaniappan K."/>
            <person name="Land M."/>
            <person name="Hauser L."/>
            <person name="Chang Y.J."/>
            <person name="Jeffries C.D."/>
            <person name="Spring S."/>
            <person name="Rohde M."/>
            <person name="Goker M."/>
            <person name="Bristow J."/>
            <person name="Eisen J.A."/>
            <person name="Markowitz V."/>
            <person name="Hugenholtz P."/>
            <person name="Kyrpides N.C."/>
            <person name="Klenk H.P."/>
        </authorList>
    </citation>
    <scope>NUCLEOTIDE SEQUENCE [LARGE SCALE GENOMIC DNA]</scope>
    <source>
        <strain evidence="10">DSM 12261 / ALA-1</strain>
    </source>
</reference>